<organism evidence="6 7">
    <name type="scientific">Acidiphilium rubrum</name>
    <dbReference type="NCBI Taxonomy" id="526"/>
    <lineage>
        <taxon>Bacteria</taxon>
        <taxon>Pseudomonadati</taxon>
        <taxon>Pseudomonadota</taxon>
        <taxon>Alphaproteobacteria</taxon>
        <taxon>Acetobacterales</taxon>
        <taxon>Acidocellaceae</taxon>
        <taxon>Acidiphilium</taxon>
    </lineage>
</organism>
<evidence type="ECO:0000313" key="7">
    <source>
        <dbReference type="Proteomes" id="UP000186308"/>
    </source>
</evidence>
<feature type="transmembrane region" description="Helical" evidence="4">
    <location>
        <begin position="283"/>
        <end position="303"/>
    </location>
</feature>
<feature type="transmembrane region" description="Helical" evidence="4">
    <location>
        <begin position="44"/>
        <end position="64"/>
    </location>
</feature>
<feature type="transmembrane region" description="Helical" evidence="4">
    <location>
        <begin position="248"/>
        <end position="271"/>
    </location>
</feature>
<accession>A0A8G2FL65</accession>
<feature type="transmembrane region" description="Helical" evidence="4">
    <location>
        <begin position="16"/>
        <end position="38"/>
    </location>
</feature>
<evidence type="ECO:0000313" key="6">
    <source>
        <dbReference type="EMBL" id="SIQ20010.1"/>
    </source>
</evidence>
<feature type="transmembrane region" description="Helical" evidence="4">
    <location>
        <begin position="76"/>
        <end position="95"/>
    </location>
</feature>
<evidence type="ECO:0000259" key="5">
    <source>
        <dbReference type="PROSITE" id="PS50850"/>
    </source>
</evidence>
<dbReference type="InterPro" id="IPR036259">
    <property type="entry name" value="MFS_trans_sf"/>
</dbReference>
<evidence type="ECO:0000256" key="1">
    <source>
        <dbReference type="ARBA" id="ARBA00022692"/>
    </source>
</evidence>
<keyword evidence="1 4" id="KW-0812">Transmembrane</keyword>
<gene>
    <name evidence="6" type="ORF">SAMN05421828_102182</name>
</gene>
<name>A0A8G2FL65_ACIRU</name>
<evidence type="ECO:0000256" key="4">
    <source>
        <dbReference type="SAM" id="Phobius"/>
    </source>
</evidence>
<sequence>MSEAQGSQRSLRGLDWLNFCVADVQTGFGPFIAIYLTTQRWTDLAIGSVLSLGTLVAMASQLPAGALVDWMPSKRLAAAMAIGAITASALLFVLMPSHFGIGLAEVMHGFASCMLNPAIAAVTITMVGSAALGERLGRNARYASLGNGVAAAVMGACGYYFAPGSVFWLTALLGAPSLFALSRIESQRTVRARMVATQPQRGTIAELRALFLDRRLLAFMVCVVMFQMADAAMLPFVGSELAAKAGNVANLVIAACIVAPQAVVALMSPWVGRAAQRYGRRAVLLLGFGAEPVRAVLFGLVAAPVPVVLIQSIDGISAAVIGVLLPLIAADIARERGHFNLIMGAIGLAVGLGATVSTAAAGAIASRIGDHAAFFALAAAGLIATLLVWLLMPETEPAQPTMMPPSVRMNDSATG</sequence>
<feature type="transmembrane region" description="Helical" evidence="4">
    <location>
        <begin position="216"/>
        <end position="236"/>
    </location>
</feature>
<reference evidence="6 7" key="1">
    <citation type="submission" date="2017-01" db="EMBL/GenBank/DDBJ databases">
        <authorList>
            <person name="Varghese N."/>
            <person name="Submissions S."/>
        </authorList>
    </citation>
    <scope>NUCLEOTIDE SEQUENCE [LARGE SCALE GENOMIC DNA]</scope>
    <source>
        <strain evidence="6 7">ATCC 35905</strain>
    </source>
</reference>
<feature type="domain" description="Major facilitator superfamily (MFS) profile" evidence="5">
    <location>
        <begin position="206"/>
        <end position="415"/>
    </location>
</feature>
<feature type="transmembrane region" description="Helical" evidence="4">
    <location>
        <begin position="107"/>
        <end position="130"/>
    </location>
</feature>
<feature type="transmembrane region" description="Helical" evidence="4">
    <location>
        <begin position="341"/>
        <end position="365"/>
    </location>
</feature>
<proteinExistence type="predicted"/>
<comment type="caution">
    <text evidence="6">The sequence shown here is derived from an EMBL/GenBank/DDBJ whole genome shotgun (WGS) entry which is preliminary data.</text>
</comment>
<dbReference type="Pfam" id="PF07690">
    <property type="entry name" value="MFS_1"/>
    <property type="match status" value="1"/>
</dbReference>
<dbReference type="AlphaFoldDB" id="A0A8G2FL65"/>
<feature type="transmembrane region" description="Helical" evidence="4">
    <location>
        <begin position="371"/>
        <end position="392"/>
    </location>
</feature>
<keyword evidence="7" id="KW-1185">Reference proteome</keyword>
<dbReference type="PANTHER" id="PTHR23539:SF1">
    <property type="entry name" value="MAJOR FACILITATOR SUPERFAMILY (MFS) PROFILE DOMAIN-CONTAINING PROTEIN"/>
    <property type="match status" value="1"/>
</dbReference>
<dbReference type="OrthoDB" id="9812574at2"/>
<dbReference type="InterPro" id="IPR011701">
    <property type="entry name" value="MFS"/>
</dbReference>
<dbReference type="Gene3D" id="1.20.1250.20">
    <property type="entry name" value="MFS general substrate transporter like domains"/>
    <property type="match status" value="2"/>
</dbReference>
<dbReference type="Proteomes" id="UP000186308">
    <property type="component" value="Unassembled WGS sequence"/>
</dbReference>
<dbReference type="PROSITE" id="PS50850">
    <property type="entry name" value="MFS"/>
    <property type="match status" value="1"/>
</dbReference>
<keyword evidence="3 4" id="KW-0472">Membrane</keyword>
<keyword evidence="2 4" id="KW-1133">Transmembrane helix</keyword>
<dbReference type="RefSeq" id="WP_076454332.1">
    <property type="nucleotide sequence ID" value="NZ_FTNE01000002.1"/>
</dbReference>
<protein>
    <submittedName>
        <fullName evidence="6">Predicted arabinose efflux permease, MFS family</fullName>
    </submittedName>
</protein>
<dbReference type="GO" id="GO:0022857">
    <property type="term" value="F:transmembrane transporter activity"/>
    <property type="evidence" value="ECO:0007669"/>
    <property type="project" value="InterPro"/>
</dbReference>
<dbReference type="PANTHER" id="PTHR23539">
    <property type="entry name" value="MFS TRANSPORTER"/>
    <property type="match status" value="1"/>
</dbReference>
<evidence type="ECO:0000256" key="2">
    <source>
        <dbReference type="ARBA" id="ARBA00022989"/>
    </source>
</evidence>
<dbReference type="EMBL" id="FTNE01000002">
    <property type="protein sequence ID" value="SIQ20010.1"/>
    <property type="molecule type" value="Genomic_DNA"/>
</dbReference>
<dbReference type="SUPFAM" id="SSF103473">
    <property type="entry name" value="MFS general substrate transporter"/>
    <property type="match status" value="1"/>
</dbReference>
<feature type="transmembrane region" description="Helical" evidence="4">
    <location>
        <begin position="309"/>
        <end position="329"/>
    </location>
</feature>
<dbReference type="InterPro" id="IPR020846">
    <property type="entry name" value="MFS_dom"/>
</dbReference>
<evidence type="ECO:0000256" key="3">
    <source>
        <dbReference type="ARBA" id="ARBA00023136"/>
    </source>
</evidence>
<feature type="transmembrane region" description="Helical" evidence="4">
    <location>
        <begin position="167"/>
        <end position="184"/>
    </location>
</feature>